<name>A0A199USC9_ANACO</name>
<accession>A0A199USC9</accession>
<dbReference type="EMBL" id="LSRQ01005476">
    <property type="protein sequence ID" value="OAY67551.1"/>
    <property type="molecule type" value="Genomic_DNA"/>
</dbReference>
<organism evidence="1 2">
    <name type="scientific">Ananas comosus</name>
    <name type="common">Pineapple</name>
    <name type="synonym">Ananas ananas</name>
    <dbReference type="NCBI Taxonomy" id="4615"/>
    <lineage>
        <taxon>Eukaryota</taxon>
        <taxon>Viridiplantae</taxon>
        <taxon>Streptophyta</taxon>
        <taxon>Embryophyta</taxon>
        <taxon>Tracheophyta</taxon>
        <taxon>Spermatophyta</taxon>
        <taxon>Magnoliopsida</taxon>
        <taxon>Liliopsida</taxon>
        <taxon>Poales</taxon>
        <taxon>Bromeliaceae</taxon>
        <taxon>Bromelioideae</taxon>
        <taxon>Ananas</taxon>
    </lineage>
</organism>
<evidence type="ECO:0000313" key="1">
    <source>
        <dbReference type="EMBL" id="OAY67551.1"/>
    </source>
</evidence>
<proteinExistence type="predicted"/>
<protein>
    <submittedName>
        <fullName evidence="1">Uncharacterized protein</fullName>
    </submittedName>
</protein>
<comment type="caution">
    <text evidence="1">The sequence shown here is derived from an EMBL/GenBank/DDBJ whole genome shotgun (WGS) entry which is preliminary data.</text>
</comment>
<dbReference type="AlphaFoldDB" id="A0A199USC9"/>
<reference evidence="1 2" key="1">
    <citation type="journal article" date="2016" name="DNA Res.">
        <title>The draft genome of MD-2 pineapple using hybrid error correction of long reads.</title>
        <authorList>
            <person name="Redwan R.M."/>
            <person name="Saidin A."/>
            <person name="Kumar S.V."/>
        </authorList>
    </citation>
    <scope>NUCLEOTIDE SEQUENCE [LARGE SCALE GENOMIC DNA]</scope>
    <source>
        <strain evidence="2">cv. MD2</strain>
        <tissue evidence="1">Leaf</tissue>
    </source>
</reference>
<evidence type="ECO:0000313" key="2">
    <source>
        <dbReference type="Proteomes" id="UP000092600"/>
    </source>
</evidence>
<sequence length="63" mass="7236">MPDDDTLLSRRGIVVRQQPRCDEEVSTLSAERSKDVVFDSDGECHRKSVFSALEEHYQSPLNR</sequence>
<gene>
    <name evidence="1" type="ORF">ACMD2_19205</name>
</gene>
<dbReference type="Proteomes" id="UP000092600">
    <property type="component" value="Unassembled WGS sequence"/>
</dbReference>